<sequence length="232" mass="24914">MARRKKAVPPAAPHYELAQWLRALRAESGLTYRQMADRIARSGCSPATLSRADSGSALPRLGVVEAYAAACGASVREARQRWERAATGTGTAAARAERRPGAAPAGGRARRLELVYEPAHLLEAMHRLRLTAGQPSLRELQERARHGGFGALPRSTLADVLAGLRMPSEPLLLTYVRCCGIPGDRIAAWRAAWFRAVGNCGAVPAVVPRVRSLQRHRPRYGGQEAAAATASV</sequence>
<evidence type="ECO:0000313" key="4">
    <source>
        <dbReference type="Proteomes" id="UP001595975"/>
    </source>
</evidence>
<dbReference type="InterPro" id="IPR010982">
    <property type="entry name" value="Lambda_DNA-bd_dom_sf"/>
</dbReference>
<dbReference type="RefSeq" id="WP_380229583.1">
    <property type="nucleotide sequence ID" value="NZ_JBHSOF010000072.1"/>
</dbReference>
<dbReference type="SUPFAM" id="SSF47413">
    <property type="entry name" value="lambda repressor-like DNA-binding domains"/>
    <property type="match status" value="1"/>
</dbReference>
<protein>
    <submittedName>
        <fullName evidence="3">Helix-turn-helix domain-containing protein</fullName>
    </submittedName>
</protein>
<dbReference type="PROSITE" id="PS50943">
    <property type="entry name" value="HTH_CROC1"/>
    <property type="match status" value="1"/>
</dbReference>
<comment type="caution">
    <text evidence="3">The sequence shown here is derived from an EMBL/GenBank/DDBJ whole genome shotgun (WGS) entry which is preliminary data.</text>
</comment>
<dbReference type="Pfam" id="PF13560">
    <property type="entry name" value="HTH_31"/>
    <property type="match status" value="1"/>
</dbReference>
<evidence type="ECO:0000313" key="3">
    <source>
        <dbReference type="EMBL" id="MFC5667922.1"/>
    </source>
</evidence>
<dbReference type="EMBL" id="JBHSOF010000072">
    <property type="protein sequence ID" value="MFC5667922.1"/>
    <property type="molecule type" value="Genomic_DNA"/>
</dbReference>
<name>A0ABW0XDU8_9ACTN</name>
<feature type="region of interest" description="Disordered" evidence="1">
    <location>
        <begin position="84"/>
        <end position="106"/>
    </location>
</feature>
<keyword evidence="4" id="KW-1185">Reference proteome</keyword>
<dbReference type="SMART" id="SM00530">
    <property type="entry name" value="HTH_XRE"/>
    <property type="match status" value="2"/>
</dbReference>
<gene>
    <name evidence="3" type="ORF">ACFP3U_33780</name>
</gene>
<dbReference type="CDD" id="cd00093">
    <property type="entry name" value="HTH_XRE"/>
    <property type="match status" value="1"/>
</dbReference>
<proteinExistence type="predicted"/>
<reference evidence="4" key="1">
    <citation type="journal article" date="2019" name="Int. J. Syst. Evol. Microbiol.">
        <title>The Global Catalogue of Microorganisms (GCM) 10K type strain sequencing project: providing services to taxonomists for standard genome sequencing and annotation.</title>
        <authorList>
            <consortium name="The Broad Institute Genomics Platform"/>
            <consortium name="The Broad Institute Genome Sequencing Center for Infectious Disease"/>
            <person name="Wu L."/>
            <person name="Ma J."/>
        </authorList>
    </citation>
    <scope>NUCLEOTIDE SEQUENCE [LARGE SCALE GENOMIC DNA]</scope>
    <source>
        <strain evidence="4">CGMCC 4.1437</strain>
    </source>
</reference>
<dbReference type="Proteomes" id="UP001595975">
    <property type="component" value="Unassembled WGS sequence"/>
</dbReference>
<dbReference type="InterPro" id="IPR001387">
    <property type="entry name" value="Cro/C1-type_HTH"/>
</dbReference>
<accession>A0ABW0XDU8</accession>
<feature type="domain" description="HTH cro/C1-type" evidence="2">
    <location>
        <begin position="21"/>
        <end position="78"/>
    </location>
</feature>
<evidence type="ECO:0000256" key="1">
    <source>
        <dbReference type="SAM" id="MobiDB-lite"/>
    </source>
</evidence>
<feature type="compositionally biased region" description="Low complexity" evidence="1">
    <location>
        <begin position="85"/>
        <end position="94"/>
    </location>
</feature>
<organism evidence="3 4">
    <name type="scientific">Kitasatospora misakiensis</name>
    <dbReference type="NCBI Taxonomy" id="67330"/>
    <lineage>
        <taxon>Bacteria</taxon>
        <taxon>Bacillati</taxon>
        <taxon>Actinomycetota</taxon>
        <taxon>Actinomycetes</taxon>
        <taxon>Kitasatosporales</taxon>
        <taxon>Streptomycetaceae</taxon>
        <taxon>Kitasatospora</taxon>
    </lineage>
</organism>
<dbReference type="Gene3D" id="1.10.260.40">
    <property type="entry name" value="lambda repressor-like DNA-binding domains"/>
    <property type="match status" value="1"/>
</dbReference>
<evidence type="ECO:0000259" key="2">
    <source>
        <dbReference type="PROSITE" id="PS50943"/>
    </source>
</evidence>